<keyword evidence="2" id="KW-1185">Reference proteome</keyword>
<dbReference type="Proteomes" id="UP001058074">
    <property type="component" value="Unassembled WGS sequence"/>
</dbReference>
<proteinExistence type="predicted"/>
<dbReference type="EMBL" id="BROD01000001">
    <property type="protein sequence ID" value="GKX68906.1"/>
    <property type="molecule type" value="Genomic_DNA"/>
</dbReference>
<accession>A0ACB5RIF1</accession>
<reference evidence="1" key="1">
    <citation type="journal article" date="2025" name="Int. J. Syst. Evol. Microbiol.">
        <title>Inconstantimicrobium mannanitabidum sp. nov., a novel member of the family Clostridiaceae isolated from anoxic soil under the treatment of reductive soil disinfestation.</title>
        <authorList>
            <person name="Ueki A."/>
            <person name="Tonouchi A."/>
            <person name="Honma S."/>
            <person name="Kaku N."/>
            <person name="Ueki K."/>
        </authorList>
    </citation>
    <scope>NUCLEOTIDE SEQUENCE</scope>
    <source>
        <strain evidence="1">TW13</strain>
    </source>
</reference>
<gene>
    <name evidence="1" type="ORF">rsdtw13_41640</name>
</gene>
<sequence>MSKKKVVLIFVLGILVGALAGFKLGIEYNLKKINNAVLVQEESKATIAKSKVNEQMTKLSSLINNDDNRLFELVNKDNILESSYIPSDLVYPKVNCVISGKDNRNLMRRTAASALEEMFNAAKKDNVQLYLNSAFRAYLTQKAVYQAGEQNSTTTGDYIARPGESEHQTGLAVDICSKSANYKLDENFGNTKEGKWLLANAYKYGFILRYPKDKESITGYNYEAWHYRYVGTELAKYLNDNKLTLDEVYNQIKLTKK</sequence>
<protein>
    <submittedName>
        <fullName evidence="1">Uncharacterized protein</fullName>
    </submittedName>
</protein>
<evidence type="ECO:0000313" key="2">
    <source>
        <dbReference type="Proteomes" id="UP001058074"/>
    </source>
</evidence>
<comment type="caution">
    <text evidence="1">The sequence shown here is derived from an EMBL/GenBank/DDBJ whole genome shotgun (WGS) entry which is preliminary data.</text>
</comment>
<evidence type="ECO:0000313" key="1">
    <source>
        <dbReference type="EMBL" id="GKX68906.1"/>
    </source>
</evidence>
<name>A0ACB5RIF1_9CLOT</name>
<organism evidence="1 2">
    <name type="scientific">Inconstantimicrobium mannanitabidum</name>
    <dbReference type="NCBI Taxonomy" id="1604901"/>
    <lineage>
        <taxon>Bacteria</taxon>
        <taxon>Bacillati</taxon>
        <taxon>Bacillota</taxon>
        <taxon>Clostridia</taxon>
        <taxon>Eubacteriales</taxon>
        <taxon>Clostridiaceae</taxon>
        <taxon>Inconstantimicrobium</taxon>
    </lineage>
</organism>